<dbReference type="AlphaFoldDB" id="W6YL68"/>
<name>W6YL68_COCMI</name>
<dbReference type="EMBL" id="KI964219">
    <property type="protein sequence ID" value="EUC39942.1"/>
    <property type="molecule type" value="Genomic_DNA"/>
</dbReference>
<keyword evidence="2" id="KW-1185">Reference proteome</keyword>
<gene>
    <name evidence="1" type="ORF">COCMIDRAFT_110088</name>
</gene>
<reference evidence="1 2" key="1">
    <citation type="journal article" date="2013" name="PLoS Genet.">
        <title>Comparative genome structure, secondary metabolite, and effector coding capacity across Cochliobolus pathogens.</title>
        <authorList>
            <person name="Condon B.J."/>
            <person name="Leng Y."/>
            <person name="Wu D."/>
            <person name="Bushley K.E."/>
            <person name="Ohm R.A."/>
            <person name="Otillar R."/>
            <person name="Martin J."/>
            <person name="Schackwitz W."/>
            <person name="Grimwood J."/>
            <person name="MohdZainudin N."/>
            <person name="Xue C."/>
            <person name="Wang R."/>
            <person name="Manning V.A."/>
            <person name="Dhillon B."/>
            <person name="Tu Z.J."/>
            <person name="Steffenson B.J."/>
            <person name="Salamov A."/>
            <person name="Sun H."/>
            <person name="Lowry S."/>
            <person name="LaButti K."/>
            <person name="Han J."/>
            <person name="Copeland A."/>
            <person name="Lindquist E."/>
            <person name="Barry K."/>
            <person name="Schmutz J."/>
            <person name="Baker S.E."/>
            <person name="Ciuffetti L.M."/>
            <person name="Grigoriev I.V."/>
            <person name="Zhong S."/>
            <person name="Turgeon B.G."/>
        </authorList>
    </citation>
    <scope>NUCLEOTIDE SEQUENCE [LARGE SCALE GENOMIC DNA]</scope>
    <source>
        <strain evidence="1 2">ATCC 44560</strain>
    </source>
</reference>
<sequence>MERNVGLWPHIHGQGFELRRTYAEKISDPSNIAALMRAFLLAQICPMNRRALLVQHVDFATANKF</sequence>
<accession>W6YL68</accession>
<evidence type="ECO:0000313" key="2">
    <source>
        <dbReference type="Proteomes" id="UP000054032"/>
    </source>
</evidence>
<dbReference type="RefSeq" id="XP_007693533.1">
    <property type="nucleotide sequence ID" value="XM_007695343.1"/>
</dbReference>
<evidence type="ECO:0000313" key="1">
    <source>
        <dbReference type="EMBL" id="EUC39942.1"/>
    </source>
</evidence>
<dbReference type="Proteomes" id="UP000054032">
    <property type="component" value="Unassembled WGS sequence"/>
</dbReference>
<protein>
    <submittedName>
        <fullName evidence="1">Uncharacterized protein</fullName>
    </submittedName>
</protein>
<proteinExistence type="predicted"/>
<dbReference type="KEGG" id="bor:COCMIDRAFT_110088"/>
<organism evidence="1 2">
    <name type="scientific">Bipolaris oryzae ATCC 44560</name>
    <dbReference type="NCBI Taxonomy" id="930090"/>
    <lineage>
        <taxon>Eukaryota</taxon>
        <taxon>Fungi</taxon>
        <taxon>Dikarya</taxon>
        <taxon>Ascomycota</taxon>
        <taxon>Pezizomycotina</taxon>
        <taxon>Dothideomycetes</taxon>
        <taxon>Pleosporomycetidae</taxon>
        <taxon>Pleosporales</taxon>
        <taxon>Pleosporineae</taxon>
        <taxon>Pleosporaceae</taxon>
        <taxon>Bipolaris</taxon>
    </lineage>
</organism>
<dbReference type="GeneID" id="19119542"/>
<dbReference type="HOGENOM" id="CLU_2849338_0_0_1"/>